<dbReference type="SUPFAM" id="SSF53254">
    <property type="entry name" value="Phosphoglycerate mutase-like"/>
    <property type="match status" value="1"/>
</dbReference>
<dbReference type="SMART" id="SM00855">
    <property type="entry name" value="PGAM"/>
    <property type="match status" value="1"/>
</dbReference>
<dbReference type="eggNOG" id="COG2062">
    <property type="taxonomic scope" value="Bacteria"/>
</dbReference>
<evidence type="ECO:0000256" key="1">
    <source>
        <dbReference type="SAM" id="SignalP"/>
    </source>
</evidence>
<reference evidence="2 3" key="1">
    <citation type="submission" date="2014-06" db="EMBL/GenBank/DDBJ databases">
        <title>The draft genome sequence of Idiomarina salinarum ISL-52.</title>
        <authorList>
            <person name="Du J."/>
            <person name="Shao Z."/>
        </authorList>
    </citation>
    <scope>NUCLEOTIDE SEQUENCE [LARGE SCALE GENOMIC DNA]</scope>
    <source>
        <strain evidence="2 3">ISL-52</strain>
    </source>
</reference>
<dbReference type="InterPro" id="IPR013078">
    <property type="entry name" value="His_Pase_superF_clade-1"/>
</dbReference>
<organism evidence="2 3">
    <name type="scientific">Pseudidiomarina salinarum</name>
    <dbReference type="NCBI Taxonomy" id="435908"/>
    <lineage>
        <taxon>Bacteria</taxon>
        <taxon>Pseudomonadati</taxon>
        <taxon>Pseudomonadota</taxon>
        <taxon>Gammaproteobacteria</taxon>
        <taxon>Alteromonadales</taxon>
        <taxon>Idiomarinaceae</taxon>
        <taxon>Pseudidiomarina</taxon>
    </lineage>
</organism>
<evidence type="ECO:0000313" key="3">
    <source>
        <dbReference type="Proteomes" id="UP000054363"/>
    </source>
</evidence>
<dbReference type="AlphaFoldDB" id="A0A094IWQ3"/>
<comment type="caution">
    <text evidence="2">The sequence shown here is derived from an EMBL/GenBank/DDBJ whole genome shotgun (WGS) entry which is preliminary data.</text>
</comment>
<dbReference type="InterPro" id="IPR029033">
    <property type="entry name" value="His_PPase_superfam"/>
</dbReference>
<evidence type="ECO:0008006" key="4">
    <source>
        <dbReference type="Google" id="ProtNLM"/>
    </source>
</evidence>
<dbReference type="CDD" id="cd07040">
    <property type="entry name" value="HP"/>
    <property type="match status" value="1"/>
</dbReference>
<keyword evidence="1" id="KW-0732">Signal</keyword>
<dbReference type="STRING" id="435908.IDSA_05450"/>
<dbReference type="EMBL" id="JPER01000001">
    <property type="protein sequence ID" value="KFZ32115.1"/>
    <property type="molecule type" value="Genomic_DNA"/>
</dbReference>
<accession>A0A094IWQ3</accession>
<feature type="signal peptide" evidence="1">
    <location>
        <begin position="1"/>
        <end position="22"/>
    </location>
</feature>
<gene>
    <name evidence="2" type="ORF">IDSA_05450</name>
</gene>
<dbReference type="OrthoDB" id="3296006at2"/>
<dbReference type="Gene3D" id="3.40.50.1240">
    <property type="entry name" value="Phosphoglycerate mutase-like"/>
    <property type="match status" value="1"/>
</dbReference>
<sequence>MKHIAIFAVMIGLMMNSEPVQANAFTLYFARHAQKEKAPSNPGLNQQGQRSAQQLADILEYAGVEAVLSTDYNRTRETAQPLAERLKLQVETYPTGDNEAFIRRLLDQRKTVLVVGHSNTVPELVRLAGGQAPDLSERHYGDIFQLTYIDDTVLTTRLRIPTYATTD</sequence>
<evidence type="ECO:0000313" key="2">
    <source>
        <dbReference type="EMBL" id="KFZ32115.1"/>
    </source>
</evidence>
<feature type="chain" id="PRO_5001898965" description="Phosphoglycerate mutase" evidence="1">
    <location>
        <begin position="23"/>
        <end position="167"/>
    </location>
</feature>
<keyword evidence="3" id="KW-1185">Reference proteome</keyword>
<proteinExistence type="predicted"/>
<protein>
    <recommendedName>
        <fullName evidence="4">Phosphoglycerate mutase</fullName>
    </recommendedName>
</protein>
<dbReference type="Proteomes" id="UP000054363">
    <property type="component" value="Unassembled WGS sequence"/>
</dbReference>
<dbReference type="Pfam" id="PF00300">
    <property type="entry name" value="His_Phos_1"/>
    <property type="match status" value="1"/>
</dbReference>
<name>A0A094IWQ3_9GAMM</name>